<dbReference type="EMBL" id="QKKF02000897">
    <property type="protein sequence ID" value="RZF48814.1"/>
    <property type="molecule type" value="Genomic_DNA"/>
</dbReference>
<name>A0A482XT19_LAOST</name>
<dbReference type="InParanoid" id="A0A482XT19"/>
<dbReference type="AlphaFoldDB" id="A0A482XT19"/>
<reference evidence="3" key="2">
    <citation type="submission" date="2019-02" db="EMBL/GenBank/DDBJ databases">
        <authorList>
            <person name="Zhu J."/>
            <person name="Jiang F."/>
            <person name="Wang X."/>
            <person name="Yang P."/>
            <person name="Bao Y."/>
            <person name="Zhao W."/>
            <person name="Wang W."/>
            <person name="Lu H."/>
            <person name="Wang Q."/>
            <person name="Cui N."/>
            <person name="Li J."/>
            <person name="Chen X."/>
            <person name="Luo L."/>
            <person name="Yu J."/>
            <person name="Kang L."/>
            <person name="Cui F."/>
        </authorList>
    </citation>
    <scope>NUCLEOTIDE SEQUENCE</scope>
    <source>
        <strain evidence="3">Lst14</strain>
        <tissue evidence="3">Whole body</tissue>
    </source>
</reference>
<evidence type="ECO:0000313" key="3">
    <source>
        <dbReference type="EMBL" id="RZF48814.1"/>
    </source>
</evidence>
<keyword evidence="4" id="KW-1185">Reference proteome</keyword>
<dbReference type="EMBL" id="QKKF02017527">
    <property type="protein sequence ID" value="RZF40925.1"/>
    <property type="molecule type" value="Genomic_DNA"/>
</dbReference>
<evidence type="ECO:0000313" key="4">
    <source>
        <dbReference type="Proteomes" id="UP000291343"/>
    </source>
</evidence>
<sequence>MDDKFSVEGKTKQKFTPASRRLTFPFPNRSSQQKVCKNCDIACVHTNNEHKNVHEKFTSANKRLTIPFTTRNNHQKTCSNAENYGVSYITTNDHYSDKMNYFYPSGITPSSRRSTIQLPTRLRDSAKPDNHQKITPNSKRLTIPIPTRFSQNKTSPSAEKYDITCISKGKISESLFRDYQHKPSYQTDIYESMDKIPPDISPPSPPRNYWSRKKFQRTWPHIHRDFSDQNHVSSSGTKNKGPNSEVIGWNETSLRNKKKRWKIDDDKNTIKRNANNRYIRWFSSKWQRKPAPDPNEIDKRRRSFPDDLSGYIKWISTRGRHKVNFQWLESEKKKEFFGEFEGMRSNLVKQQVSLGNEGKCSRDCLYIDTKQFSNTGSCHLHCPSQCKDNFLAKH</sequence>
<proteinExistence type="predicted"/>
<comment type="caution">
    <text evidence="3">The sequence shown here is derived from an EMBL/GenBank/DDBJ whole genome shotgun (WGS) entry which is preliminary data.</text>
</comment>
<evidence type="ECO:0000313" key="2">
    <source>
        <dbReference type="EMBL" id="RZF40925.1"/>
    </source>
</evidence>
<organism evidence="3 4">
    <name type="scientific">Laodelphax striatellus</name>
    <name type="common">Small brown planthopper</name>
    <name type="synonym">Delphax striatella</name>
    <dbReference type="NCBI Taxonomy" id="195883"/>
    <lineage>
        <taxon>Eukaryota</taxon>
        <taxon>Metazoa</taxon>
        <taxon>Ecdysozoa</taxon>
        <taxon>Arthropoda</taxon>
        <taxon>Hexapoda</taxon>
        <taxon>Insecta</taxon>
        <taxon>Pterygota</taxon>
        <taxon>Neoptera</taxon>
        <taxon>Paraneoptera</taxon>
        <taxon>Hemiptera</taxon>
        <taxon>Auchenorrhyncha</taxon>
        <taxon>Fulgoroidea</taxon>
        <taxon>Delphacidae</taxon>
        <taxon>Criomorphinae</taxon>
        <taxon>Laodelphax</taxon>
    </lineage>
</organism>
<accession>A0A482XT19</accession>
<protein>
    <submittedName>
        <fullName evidence="3">Uncharacterized protein</fullName>
    </submittedName>
</protein>
<dbReference type="Proteomes" id="UP000291343">
    <property type="component" value="Unassembled WGS sequence"/>
</dbReference>
<feature type="region of interest" description="Disordered" evidence="1">
    <location>
        <begin position="226"/>
        <end position="251"/>
    </location>
</feature>
<gene>
    <name evidence="3" type="ORF">LSTR_LSTR003194</name>
    <name evidence="2" type="ORF">LSTR_LSTR016030</name>
</gene>
<feature type="compositionally biased region" description="Polar residues" evidence="1">
    <location>
        <begin position="229"/>
        <end position="242"/>
    </location>
</feature>
<reference evidence="3 4" key="1">
    <citation type="journal article" date="2017" name="Gigascience">
        <title>Genome sequence of the small brown planthopper, Laodelphax striatellus.</title>
        <authorList>
            <person name="Zhu J."/>
            <person name="Jiang F."/>
            <person name="Wang X."/>
            <person name="Yang P."/>
            <person name="Bao Y."/>
            <person name="Zhao W."/>
            <person name="Wang W."/>
            <person name="Lu H."/>
            <person name="Wang Q."/>
            <person name="Cui N."/>
            <person name="Li J."/>
            <person name="Chen X."/>
            <person name="Luo L."/>
            <person name="Yu J."/>
            <person name="Kang L."/>
            <person name="Cui F."/>
        </authorList>
    </citation>
    <scope>NUCLEOTIDE SEQUENCE [LARGE SCALE GENOMIC DNA]</scope>
    <source>
        <strain evidence="3">Lst14</strain>
        <tissue evidence="3">Whole body</tissue>
    </source>
</reference>
<evidence type="ECO:0000256" key="1">
    <source>
        <dbReference type="SAM" id="MobiDB-lite"/>
    </source>
</evidence>